<dbReference type="AlphaFoldDB" id="A0A976SL66"/>
<protein>
    <submittedName>
        <fullName evidence="2">Uncharacterized protein</fullName>
    </submittedName>
</protein>
<feature type="region of interest" description="Disordered" evidence="1">
    <location>
        <begin position="118"/>
        <end position="153"/>
    </location>
</feature>
<dbReference type="EMBL" id="CP056068">
    <property type="protein sequence ID" value="UVC54715.1"/>
    <property type="molecule type" value="Genomic_DNA"/>
</dbReference>
<sequence>MLLQLQLLQGFIYYRLRFKSSTGYKYDRSHDIISFTASSGYSFNAVKEKSEEKSKDESKEDSKDKGVEGTKAESEDDSNIIWKTDKKEEYATKVTASIYEGIVTIFKDANGTSKIVFKKGSDGKWKEDTQASTPKSTTNGSGGGTTQQSKQAT</sequence>
<evidence type="ECO:0000313" key="2">
    <source>
        <dbReference type="EMBL" id="UVC54715.1"/>
    </source>
</evidence>
<accession>A0A976SL66</accession>
<evidence type="ECO:0000313" key="3">
    <source>
        <dbReference type="Proteomes" id="UP000244803"/>
    </source>
</evidence>
<feature type="compositionally biased region" description="Basic and acidic residues" evidence="1">
    <location>
        <begin position="46"/>
        <end position="73"/>
    </location>
</feature>
<proteinExistence type="predicted"/>
<dbReference type="Proteomes" id="UP000244803">
    <property type="component" value="Chromosome 2"/>
</dbReference>
<name>A0A976SL66_THEOR</name>
<reference evidence="2" key="1">
    <citation type="submission" date="2022-07" db="EMBL/GenBank/DDBJ databases">
        <title>Evaluation of T. orientalis genome assembly methods using nanopore sequencing and analysis of variation between genomes.</title>
        <authorList>
            <person name="Yam J."/>
            <person name="Micallef M.L."/>
            <person name="Liu M."/>
            <person name="Djordjevic S.P."/>
            <person name="Bogema D.R."/>
            <person name="Jenkins C."/>
        </authorList>
    </citation>
    <scope>NUCLEOTIDE SEQUENCE</scope>
    <source>
        <strain evidence="2">Fish Creek</strain>
    </source>
</reference>
<evidence type="ECO:0000256" key="1">
    <source>
        <dbReference type="SAM" id="MobiDB-lite"/>
    </source>
</evidence>
<feature type="compositionally biased region" description="Basic and acidic residues" evidence="1">
    <location>
        <begin position="119"/>
        <end position="129"/>
    </location>
</feature>
<organism evidence="2 3">
    <name type="scientific">Theileria orientalis</name>
    <dbReference type="NCBI Taxonomy" id="68886"/>
    <lineage>
        <taxon>Eukaryota</taxon>
        <taxon>Sar</taxon>
        <taxon>Alveolata</taxon>
        <taxon>Apicomplexa</taxon>
        <taxon>Aconoidasida</taxon>
        <taxon>Piroplasmida</taxon>
        <taxon>Theileriidae</taxon>
        <taxon>Theileria</taxon>
    </lineage>
</organism>
<feature type="region of interest" description="Disordered" evidence="1">
    <location>
        <begin position="45"/>
        <end position="79"/>
    </location>
</feature>
<gene>
    <name evidence="2" type="ORF">MACJ_003685</name>
</gene>